<evidence type="ECO:0000313" key="10">
    <source>
        <dbReference type="Proteomes" id="UP001165444"/>
    </source>
</evidence>
<comment type="similarity">
    <text evidence="8">Belongs to the MntP (TC 9.B.29) family.</text>
</comment>
<dbReference type="RefSeq" id="WP_243323900.1">
    <property type="nucleotide sequence ID" value="NZ_JAKZMM010000011.1"/>
</dbReference>
<feature type="transmembrane region" description="Helical" evidence="8">
    <location>
        <begin position="39"/>
        <end position="62"/>
    </location>
</feature>
<dbReference type="PANTHER" id="PTHR35529:SF1">
    <property type="entry name" value="MANGANESE EFFLUX PUMP MNTP-RELATED"/>
    <property type="match status" value="1"/>
</dbReference>
<evidence type="ECO:0000313" key="9">
    <source>
        <dbReference type="EMBL" id="MCJ2380167.1"/>
    </source>
</evidence>
<dbReference type="PANTHER" id="PTHR35529">
    <property type="entry name" value="MANGANESE EFFLUX PUMP MNTP-RELATED"/>
    <property type="match status" value="1"/>
</dbReference>
<feature type="transmembrane region" description="Helical" evidence="8">
    <location>
        <begin position="106"/>
        <end position="127"/>
    </location>
</feature>
<sequence>MSFLEILLLAVGLSMDSLAVSVTSGAVMKECSVRRVVKIAFVLAFFQAMFTLVGYLLGFSFLKLIETIDHWIAFGLLLYLGGRMIWESRQEKEEDKKMNPLCLKTLCGLGIATSIDALAVGVSLAIMQTSLSVITWTIGIVTFLFSSFGVCFGVKVGNKVDLKLDLIGGVILIGIGVKILIEHLWGF</sequence>
<evidence type="ECO:0000256" key="5">
    <source>
        <dbReference type="ARBA" id="ARBA00023065"/>
    </source>
</evidence>
<name>A0ABT0BZH3_9BACT</name>
<accession>A0ABT0BZH3</accession>
<dbReference type="InterPro" id="IPR022929">
    <property type="entry name" value="Put_MntP"/>
</dbReference>
<evidence type="ECO:0000256" key="6">
    <source>
        <dbReference type="ARBA" id="ARBA00023136"/>
    </source>
</evidence>
<gene>
    <name evidence="8" type="primary">mntP</name>
    <name evidence="9" type="ORF">MUN53_05985</name>
</gene>
<evidence type="ECO:0000256" key="3">
    <source>
        <dbReference type="ARBA" id="ARBA00022692"/>
    </source>
</evidence>
<dbReference type="EMBL" id="JAKZMM010000011">
    <property type="protein sequence ID" value="MCJ2380167.1"/>
    <property type="molecule type" value="Genomic_DNA"/>
</dbReference>
<keyword evidence="4 8" id="KW-1133">Transmembrane helix</keyword>
<feature type="transmembrane region" description="Helical" evidence="8">
    <location>
        <begin position="68"/>
        <end position="86"/>
    </location>
</feature>
<evidence type="ECO:0000256" key="4">
    <source>
        <dbReference type="ARBA" id="ARBA00022989"/>
    </source>
</evidence>
<feature type="transmembrane region" description="Helical" evidence="8">
    <location>
        <begin position="6"/>
        <end position="27"/>
    </location>
</feature>
<evidence type="ECO:0000256" key="2">
    <source>
        <dbReference type="ARBA" id="ARBA00022475"/>
    </source>
</evidence>
<dbReference type="Proteomes" id="UP001165444">
    <property type="component" value="Unassembled WGS sequence"/>
</dbReference>
<keyword evidence="2 8" id="KW-1003">Cell membrane</keyword>
<keyword evidence="5 8" id="KW-0406">Ion transport</keyword>
<keyword evidence="3 8" id="KW-0812">Transmembrane</keyword>
<feature type="transmembrane region" description="Helical" evidence="8">
    <location>
        <begin position="133"/>
        <end position="154"/>
    </location>
</feature>
<evidence type="ECO:0000256" key="8">
    <source>
        <dbReference type="HAMAP-Rule" id="MF_01521"/>
    </source>
</evidence>
<keyword evidence="10" id="KW-1185">Reference proteome</keyword>
<comment type="function">
    <text evidence="8">Probably functions as a manganese efflux pump.</text>
</comment>
<evidence type="ECO:0000256" key="7">
    <source>
        <dbReference type="ARBA" id="ARBA00023211"/>
    </source>
</evidence>
<comment type="subcellular location">
    <subcellularLocation>
        <location evidence="8">Cell membrane</location>
        <topology evidence="8">Multi-pass membrane protein</topology>
    </subcellularLocation>
</comment>
<organism evidence="9 10">
    <name type="scientific">Parabacteroides faecalis</name>
    <dbReference type="NCBI Taxonomy" id="2924040"/>
    <lineage>
        <taxon>Bacteria</taxon>
        <taxon>Pseudomonadati</taxon>
        <taxon>Bacteroidota</taxon>
        <taxon>Bacteroidia</taxon>
        <taxon>Bacteroidales</taxon>
        <taxon>Tannerellaceae</taxon>
        <taxon>Parabacteroides</taxon>
    </lineage>
</organism>
<comment type="caution">
    <text evidence="9">The sequence shown here is derived from an EMBL/GenBank/DDBJ whole genome shotgun (WGS) entry which is preliminary data.</text>
</comment>
<dbReference type="HAMAP" id="MF_01521">
    <property type="entry name" value="MntP_pump"/>
    <property type="match status" value="1"/>
</dbReference>
<proteinExistence type="inferred from homology"/>
<dbReference type="InterPro" id="IPR003810">
    <property type="entry name" value="Mntp/YtaF"/>
</dbReference>
<evidence type="ECO:0000256" key="1">
    <source>
        <dbReference type="ARBA" id="ARBA00022448"/>
    </source>
</evidence>
<keyword evidence="7 8" id="KW-0464">Manganese</keyword>
<feature type="transmembrane region" description="Helical" evidence="8">
    <location>
        <begin position="166"/>
        <end position="185"/>
    </location>
</feature>
<keyword evidence="6 8" id="KW-0472">Membrane</keyword>
<dbReference type="Pfam" id="PF02659">
    <property type="entry name" value="Mntp"/>
    <property type="match status" value="1"/>
</dbReference>
<reference evidence="9 10" key="1">
    <citation type="submission" date="2022-03" db="EMBL/GenBank/DDBJ databases">
        <title>Parabacteroides sp. nov. isolated from swine feces.</title>
        <authorList>
            <person name="Bak J.E."/>
        </authorList>
    </citation>
    <scope>NUCLEOTIDE SEQUENCE [LARGE SCALE GENOMIC DNA]</scope>
    <source>
        <strain evidence="9 10">AGMB00274</strain>
    </source>
</reference>
<keyword evidence="1 8" id="KW-0813">Transport</keyword>
<protein>
    <recommendedName>
        <fullName evidence="8">Putative manganese efflux pump MntP</fullName>
    </recommendedName>
</protein>